<feature type="transmembrane region" description="Helical" evidence="1">
    <location>
        <begin position="149"/>
        <end position="169"/>
    </location>
</feature>
<dbReference type="Proteomes" id="UP000024284">
    <property type="component" value="Unassembled WGS sequence"/>
</dbReference>
<reference evidence="2" key="1">
    <citation type="submission" date="2014-08" db="EMBL/GenBank/DDBJ databases">
        <title>Draft genome sequences of Sphingobium herbicidovorans.</title>
        <authorList>
            <person name="Gan H.M."/>
            <person name="Gan H.Y."/>
            <person name="Savka M.A."/>
        </authorList>
    </citation>
    <scope>NUCLEOTIDE SEQUENCE [LARGE SCALE GENOMIC DNA]</scope>
    <source>
        <strain evidence="2">NBRC 16415</strain>
    </source>
</reference>
<feature type="transmembrane region" description="Helical" evidence="1">
    <location>
        <begin position="32"/>
        <end position="50"/>
    </location>
</feature>
<proteinExistence type="predicted"/>
<feature type="transmembrane region" description="Helical" evidence="1">
    <location>
        <begin position="115"/>
        <end position="137"/>
    </location>
</feature>
<evidence type="ECO:0000313" key="2">
    <source>
        <dbReference type="EMBL" id="KFG88983.1"/>
    </source>
</evidence>
<comment type="caution">
    <text evidence="2">The sequence shown here is derived from an EMBL/GenBank/DDBJ whole genome shotgun (WGS) entry which is preliminary data.</text>
</comment>
<dbReference type="PATRIC" id="fig|1219045.3.peg.3442"/>
<keyword evidence="3" id="KW-1185">Reference proteome</keyword>
<accession>A0A086P6G5</accession>
<keyword evidence="1" id="KW-1133">Transmembrane helix</keyword>
<name>A0A086P6G5_SPHHM</name>
<feature type="transmembrane region" description="Helical" evidence="1">
    <location>
        <begin position="86"/>
        <end position="103"/>
    </location>
</feature>
<keyword evidence="1" id="KW-0472">Membrane</keyword>
<dbReference type="AlphaFoldDB" id="A0A086P6G5"/>
<evidence type="ECO:0008006" key="4">
    <source>
        <dbReference type="Google" id="ProtNLM"/>
    </source>
</evidence>
<dbReference type="RefSeq" id="WP_231568067.1">
    <property type="nucleotide sequence ID" value="NZ_BCZD01000011.1"/>
</dbReference>
<feature type="transmembrane region" description="Helical" evidence="1">
    <location>
        <begin position="199"/>
        <end position="217"/>
    </location>
</feature>
<dbReference type="eggNOG" id="COG2865">
    <property type="taxonomic scope" value="Bacteria"/>
</dbReference>
<dbReference type="STRING" id="76947.GCA_002080435_03199"/>
<evidence type="ECO:0000256" key="1">
    <source>
        <dbReference type="SAM" id="Phobius"/>
    </source>
</evidence>
<protein>
    <recommendedName>
        <fullName evidence="4">Membrane protein YjdF</fullName>
    </recommendedName>
</protein>
<dbReference type="Pfam" id="PF09997">
    <property type="entry name" value="DUF2238"/>
    <property type="match status" value="1"/>
</dbReference>
<evidence type="ECO:0000313" key="3">
    <source>
        <dbReference type="Proteomes" id="UP000024284"/>
    </source>
</evidence>
<feature type="transmembrane region" description="Helical" evidence="1">
    <location>
        <begin position="56"/>
        <end position="74"/>
    </location>
</feature>
<gene>
    <name evidence="2" type="ORF">BV98_003383</name>
</gene>
<dbReference type="InterPro" id="IPR014509">
    <property type="entry name" value="YjdF-like"/>
</dbReference>
<sequence>MMASSRVKGEVVYSMMKLMCALPADPVKRIHLLVLLVIQGVMMADLFWAIVSARWMHVFLILGLTAATCLPILFPRRLPVPIPSEIQLLAIAFLFATIFLGEVRDYYERIWWWDLMLHGSAGLLLGLLGFCIIYIFNENDIVDFHLTPGFVALFAFFFSVGLGTLWEIFEFAMDRCFGLTMQKPMLGDPSGLTDTMWDLILDTAGAAIISGAGWLYMRRGRRDWLQGPLRRFIEQHPDIFEPKATTSDR</sequence>
<dbReference type="EMBL" id="JFZA02000045">
    <property type="protein sequence ID" value="KFG88983.1"/>
    <property type="molecule type" value="Genomic_DNA"/>
</dbReference>
<keyword evidence="1" id="KW-0812">Transmembrane</keyword>
<organism evidence="2 3">
    <name type="scientific">Sphingobium herbicidovorans (strain ATCC 700291 / DSM 11019 / CCUG 56400 / KCTC 2939 / LMG 18315 / NBRC 16415 / MH)</name>
    <name type="common">Sphingomonas herbicidovorans</name>
    <dbReference type="NCBI Taxonomy" id="1219045"/>
    <lineage>
        <taxon>Bacteria</taxon>
        <taxon>Pseudomonadati</taxon>
        <taxon>Pseudomonadota</taxon>
        <taxon>Alphaproteobacteria</taxon>
        <taxon>Sphingomonadales</taxon>
        <taxon>Sphingomonadaceae</taxon>
        <taxon>Sphingobium</taxon>
    </lineage>
</organism>